<comment type="caution">
    <text evidence="3">The sequence shown here is derived from an EMBL/GenBank/DDBJ whole genome shotgun (WGS) entry which is preliminary data.</text>
</comment>
<feature type="region of interest" description="Disordered" evidence="1">
    <location>
        <begin position="1"/>
        <end position="23"/>
    </location>
</feature>
<dbReference type="AlphaFoldDB" id="A0A443HK48"/>
<dbReference type="STRING" id="264951.A0A443HK48"/>
<dbReference type="PANTHER" id="PTHR34818">
    <property type="entry name" value="PROTEIN BLI-3"/>
    <property type="match status" value="1"/>
</dbReference>
<dbReference type="InterPro" id="IPR038725">
    <property type="entry name" value="YdaG_split_barrel_FMN-bd"/>
</dbReference>
<evidence type="ECO:0000313" key="3">
    <source>
        <dbReference type="EMBL" id="RWQ92137.1"/>
    </source>
</evidence>
<reference evidence="3 4" key="1">
    <citation type="journal article" date="2018" name="Front. Microbiol.">
        <title>Genomic and genetic insights into a cosmopolitan fungus, Paecilomyces variotii (Eurotiales).</title>
        <authorList>
            <person name="Urquhart A.S."/>
            <person name="Mondo S.J."/>
            <person name="Makela M.R."/>
            <person name="Hane J.K."/>
            <person name="Wiebenga A."/>
            <person name="He G."/>
            <person name="Mihaltcheva S."/>
            <person name="Pangilinan J."/>
            <person name="Lipzen A."/>
            <person name="Barry K."/>
            <person name="de Vries R.P."/>
            <person name="Grigoriev I.V."/>
            <person name="Idnurm A."/>
        </authorList>
    </citation>
    <scope>NUCLEOTIDE SEQUENCE [LARGE SCALE GENOMIC DNA]</scope>
    <source>
        <strain evidence="3 4">CBS 101075</strain>
    </source>
</reference>
<name>A0A443HK48_BYSSP</name>
<protein>
    <submittedName>
        <fullName evidence="3">Blue light-inducible protein Bli-3</fullName>
    </submittedName>
</protein>
<feature type="compositionally biased region" description="Polar residues" evidence="1">
    <location>
        <begin position="1"/>
        <end position="10"/>
    </location>
</feature>
<proteinExistence type="predicted"/>
<evidence type="ECO:0000256" key="1">
    <source>
        <dbReference type="SAM" id="MobiDB-lite"/>
    </source>
</evidence>
<gene>
    <name evidence="3" type="ORF">C8Q69DRAFT_510262</name>
</gene>
<dbReference type="RefSeq" id="XP_028481782.1">
    <property type="nucleotide sequence ID" value="XM_028633172.1"/>
</dbReference>
<accession>A0A443HK48</accession>
<dbReference type="VEuPathDB" id="FungiDB:C8Q69DRAFT_510262"/>
<dbReference type="Proteomes" id="UP000283841">
    <property type="component" value="Unassembled WGS sequence"/>
</dbReference>
<evidence type="ECO:0000259" key="2">
    <source>
        <dbReference type="Pfam" id="PF16242"/>
    </source>
</evidence>
<dbReference type="InterPro" id="IPR012349">
    <property type="entry name" value="Split_barrel_FMN-bd"/>
</dbReference>
<dbReference type="SUPFAM" id="SSF50475">
    <property type="entry name" value="FMN-binding split barrel"/>
    <property type="match status" value="1"/>
</dbReference>
<organism evidence="3 4">
    <name type="scientific">Byssochlamys spectabilis</name>
    <name type="common">Paecilomyces variotii</name>
    <dbReference type="NCBI Taxonomy" id="264951"/>
    <lineage>
        <taxon>Eukaryota</taxon>
        <taxon>Fungi</taxon>
        <taxon>Dikarya</taxon>
        <taxon>Ascomycota</taxon>
        <taxon>Pezizomycotina</taxon>
        <taxon>Eurotiomycetes</taxon>
        <taxon>Eurotiomycetidae</taxon>
        <taxon>Eurotiales</taxon>
        <taxon>Thermoascaceae</taxon>
        <taxon>Paecilomyces</taxon>
    </lineage>
</organism>
<dbReference type="EMBL" id="RCNU01000014">
    <property type="protein sequence ID" value="RWQ92137.1"/>
    <property type="molecule type" value="Genomic_DNA"/>
</dbReference>
<keyword evidence="4" id="KW-1185">Reference proteome</keyword>
<dbReference type="GeneID" id="39602449"/>
<dbReference type="OrthoDB" id="434253at2759"/>
<dbReference type="PANTHER" id="PTHR34818:SF1">
    <property type="entry name" value="PROTEIN BLI-3"/>
    <property type="match status" value="1"/>
</dbReference>
<dbReference type="InterPro" id="IPR052917">
    <property type="entry name" value="Stress-Dev_Protein"/>
</dbReference>
<evidence type="ECO:0000313" key="4">
    <source>
        <dbReference type="Proteomes" id="UP000283841"/>
    </source>
</evidence>
<dbReference type="Gene3D" id="2.30.110.10">
    <property type="entry name" value="Electron Transport, Fmn-binding Protein, Chain A"/>
    <property type="match status" value="1"/>
</dbReference>
<sequence length="210" mass="22727">MSTTINTSAGTKPVDPYKAKSFEDPPLPQKVEDLAKFIKEVKYGMLTTKLSSDSELLTSRCMALAGQENGGVDLIFHTNLFSGKTMDLTVHPQETNVSFLDPVSGAWASVSGTASIIADQNTISKYYSPQLKAWLGDLGDGVHDGGPTDPRIGVIKVEAKLATYMHPDKGALGRAVETVKGAASGETPSYNKLRELSQEELAEWRRTHKN</sequence>
<feature type="domain" description="General stress protein FMN-binding split barrel" evidence="2">
    <location>
        <begin position="30"/>
        <end position="188"/>
    </location>
</feature>
<dbReference type="Pfam" id="PF16242">
    <property type="entry name" value="Pyrid_ox_like"/>
    <property type="match status" value="1"/>
</dbReference>